<dbReference type="EMBL" id="CAJOBC010132649">
    <property type="protein sequence ID" value="CAF4618261.1"/>
    <property type="molecule type" value="Genomic_DNA"/>
</dbReference>
<evidence type="ECO:0000313" key="1">
    <source>
        <dbReference type="EMBL" id="CAF4618261.1"/>
    </source>
</evidence>
<accession>A0A8S2ZBX2</accession>
<reference evidence="1" key="1">
    <citation type="submission" date="2021-02" db="EMBL/GenBank/DDBJ databases">
        <authorList>
            <person name="Nowell W R."/>
        </authorList>
    </citation>
    <scope>NUCLEOTIDE SEQUENCE</scope>
</reference>
<dbReference type="Proteomes" id="UP000681722">
    <property type="component" value="Unassembled WGS sequence"/>
</dbReference>
<protein>
    <submittedName>
        <fullName evidence="1">Uncharacterized protein</fullName>
    </submittedName>
</protein>
<dbReference type="AlphaFoldDB" id="A0A8S2ZBX2"/>
<comment type="caution">
    <text evidence="1">The sequence shown here is derived from an EMBL/GenBank/DDBJ whole genome shotgun (WGS) entry which is preliminary data.</text>
</comment>
<proteinExistence type="predicted"/>
<feature type="non-terminal residue" evidence="1">
    <location>
        <position position="38"/>
    </location>
</feature>
<evidence type="ECO:0000313" key="2">
    <source>
        <dbReference type="Proteomes" id="UP000681722"/>
    </source>
</evidence>
<organism evidence="1 2">
    <name type="scientific">Didymodactylos carnosus</name>
    <dbReference type="NCBI Taxonomy" id="1234261"/>
    <lineage>
        <taxon>Eukaryota</taxon>
        <taxon>Metazoa</taxon>
        <taxon>Spiralia</taxon>
        <taxon>Gnathifera</taxon>
        <taxon>Rotifera</taxon>
        <taxon>Eurotatoria</taxon>
        <taxon>Bdelloidea</taxon>
        <taxon>Philodinida</taxon>
        <taxon>Philodinidae</taxon>
        <taxon>Didymodactylos</taxon>
    </lineage>
</organism>
<name>A0A8S2ZBX2_9BILA</name>
<gene>
    <name evidence="1" type="ORF">SRO942_LOCUS49446</name>
</gene>
<sequence length="38" mass="3988">MVSAGGWITEGNSLINIRNSRATNTDPWIPPDFSGVGG</sequence>